<dbReference type="EMBL" id="CM031829">
    <property type="protein sequence ID" value="KAG6713389.1"/>
    <property type="molecule type" value="Genomic_DNA"/>
</dbReference>
<accession>A0A922EZP6</accession>
<proteinExistence type="predicted"/>
<reference evidence="1" key="1">
    <citation type="submission" date="2021-01" db="EMBL/GenBank/DDBJ databases">
        <authorList>
            <person name="Lovell J.T."/>
            <person name="Bentley N."/>
            <person name="Bhattarai G."/>
            <person name="Jenkins J.W."/>
            <person name="Sreedasyam A."/>
            <person name="Alarcon Y."/>
            <person name="Bock C."/>
            <person name="Boston L."/>
            <person name="Carlson J."/>
            <person name="Cervantes K."/>
            <person name="Clermont K."/>
            <person name="Krom N."/>
            <person name="Kubenka K."/>
            <person name="Mamidi S."/>
            <person name="Mattison C."/>
            <person name="Monteros M."/>
            <person name="Pisani C."/>
            <person name="Plott C."/>
            <person name="Rajasekar S."/>
            <person name="Rhein H.S."/>
            <person name="Rohla C."/>
            <person name="Song M."/>
            <person name="Hilaire R.S."/>
            <person name="Shu S."/>
            <person name="Wells L."/>
            <person name="Wang X."/>
            <person name="Webber J."/>
            <person name="Heerema R.J."/>
            <person name="Klein P."/>
            <person name="Conner P."/>
            <person name="Grauke L."/>
            <person name="Grimwood J."/>
            <person name="Schmutz J."/>
            <person name="Randall J.J."/>
        </authorList>
    </citation>
    <scope>NUCLEOTIDE SEQUENCE</scope>
    <source>
        <tissue evidence="1">Leaf</tissue>
    </source>
</reference>
<gene>
    <name evidence="1" type="ORF">I3842_05G149000</name>
</gene>
<dbReference type="Proteomes" id="UP000811246">
    <property type="component" value="Chromosome 5"/>
</dbReference>
<evidence type="ECO:0000313" key="1">
    <source>
        <dbReference type="EMBL" id="KAG6713389.1"/>
    </source>
</evidence>
<protein>
    <submittedName>
        <fullName evidence="1">Uncharacterized protein</fullName>
    </submittedName>
</protein>
<organism evidence="1 2">
    <name type="scientific">Carya illinoinensis</name>
    <name type="common">Pecan</name>
    <dbReference type="NCBI Taxonomy" id="32201"/>
    <lineage>
        <taxon>Eukaryota</taxon>
        <taxon>Viridiplantae</taxon>
        <taxon>Streptophyta</taxon>
        <taxon>Embryophyta</taxon>
        <taxon>Tracheophyta</taxon>
        <taxon>Spermatophyta</taxon>
        <taxon>Magnoliopsida</taxon>
        <taxon>eudicotyledons</taxon>
        <taxon>Gunneridae</taxon>
        <taxon>Pentapetalae</taxon>
        <taxon>rosids</taxon>
        <taxon>fabids</taxon>
        <taxon>Fagales</taxon>
        <taxon>Juglandaceae</taxon>
        <taxon>Carya</taxon>
    </lineage>
</organism>
<dbReference type="AlphaFoldDB" id="A0A922EZP6"/>
<sequence>MRFLVFVKDTATFLGVSALSGRAVRVKLRPSSYWPSSCILSLGMSGVGMSLGWDELGWARGVSVGVRRTVAQVAGLN</sequence>
<comment type="caution">
    <text evidence="1">The sequence shown here is derived from an EMBL/GenBank/DDBJ whole genome shotgun (WGS) entry which is preliminary data.</text>
</comment>
<name>A0A922EZP6_CARIL</name>
<evidence type="ECO:0000313" key="2">
    <source>
        <dbReference type="Proteomes" id="UP000811246"/>
    </source>
</evidence>